<dbReference type="AlphaFoldDB" id="A0AAN9BGY9"/>
<dbReference type="PANTHER" id="PTHR11852:SF0">
    <property type="entry name" value="PLATELET-ACTIVATING FACTOR ACETYLHYDROLASE IB SUBUNIT BETA HOMOLOG"/>
    <property type="match status" value="1"/>
</dbReference>
<sequence length="240" mass="27000">MSNPAADPQPVEDVQGDGRWMSLHHAYMLEGKEREPEVVFLGDSIFQQLQQTEIWHEMFEPMHCLNFSIGGDQTQHLLWRIQNGEVDSVQPKVLVLLVGTNNHGHTAQQVTGGIMEIISVLTNKHPQAQLVVMSLLPRGEKPNPLREKFATINKSLEMQLTEIPTATFLGVDPTIFYKSGTEEIGRQDMFDYLHLTKLGYQKLCEPLLEEIQSLLKDFVKVESTSTETSSMAGELASDQP</sequence>
<protein>
    <recommendedName>
        <fullName evidence="2">SGNH hydrolase-type esterase domain-containing protein</fullName>
    </recommendedName>
</protein>
<dbReference type="CDD" id="cd01820">
    <property type="entry name" value="PAF_acetylesterase_like"/>
    <property type="match status" value="1"/>
</dbReference>
<dbReference type="InterPro" id="IPR036514">
    <property type="entry name" value="SGNH_hydro_sf"/>
</dbReference>
<dbReference type="Proteomes" id="UP001374579">
    <property type="component" value="Unassembled WGS sequence"/>
</dbReference>
<dbReference type="PANTHER" id="PTHR11852">
    <property type="entry name" value="PLATELET-ACTIVATING FACTOR ACETYLHYDROLASE"/>
    <property type="match status" value="1"/>
</dbReference>
<keyword evidence="4" id="KW-1185">Reference proteome</keyword>
<name>A0AAN9BGY9_9CAEN</name>
<proteinExistence type="inferred from homology"/>
<organism evidence="3 4">
    <name type="scientific">Littorina saxatilis</name>
    <dbReference type="NCBI Taxonomy" id="31220"/>
    <lineage>
        <taxon>Eukaryota</taxon>
        <taxon>Metazoa</taxon>
        <taxon>Spiralia</taxon>
        <taxon>Lophotrochozoa</taxon>
        <taxon>Mollusca</taxon>
        <taxon>Gastropoda</taxon>
        <taxon>Caenogastropoda</taxon>
        <taxon>Littorinimorpha</taxon>
        <taxon>Littorinoidea</taxon>
        <taxon>Littorinidae</taxon>
        <taxon>Littorina</taxon>
    </lineage>
</organism>
<accession>A0AAN9BGY9</accession>
<feature type="domain" description="SGNH hydrolase-type esterase" evidence="2">
    <location>
        <begin position="40"/>
        <end position="201"/>
    </location>
</feature>
<evidence type="ECO:0000256" key="1">
    <source>
        <dbReference type="ARBA" id="ARBA00038184"/>
    </source>
</evidence>
<reference evidence="3 4" key="1">
    <citation type="submission" date="2024-02" db="EMBL/GenBank/DDBJ databases">
        <title>Chromosome-scale genome assembly of the rough periwinkle Littorina saxatilis.</title>
        <authorList>
            <person name="De Jode A."/>
            <person name="Faria R."/>
            <person name="Formenti G."/>
            <person name="Sims Y."/>
            <person name="Smith T.P."/>
            <person name="Tracey A."/>
            <person name="Wood J.M.D."/>
            <person name="Zagrodzka Z.B."/>
            <person name="Johannesson K."/>
            <person name="Butlin R.K."/>
            <person name="Leder E.H."/>
        </authorList>
    </citation>
    <scope>NUCLEOTIDE SEQUENCE [LARGE SCALE GENOMIC DNA]</scope>
    <source>
        <strain evidence="3">Snail1</strain>
        <tissue evidence="3">Muscle</tissue>
    </source>
</reference>
<dbReference type="EMBL" id="JBAMIC010000007">
    <property type="protein sequence ID" value="KAK7105322.1"/>
    <property type="molecule type" value="Genomic_DNA"/>
</dbReference>
<gene>
    <name evidence="3" type="ORF">V1264_016722</name>
</gene>
<dbReference type="Gene3D" id="3.40.50.1110">
    <property type="entry name" value="SGNH hydrolase"/>
    <property type="match status" value="1"/>
</dbReference>
<comment type="similarity">
    <text evidence="1">Belongs to the 'GDSL' lipolytic enzyme family. Platelet-activating factor acetylhydrolase IB beta/gamma subunits subfamily.</text>
</comment>
<dbReference type="SUPFAM" id="SSF52266">
    <property type="entry name" value="SGNH hydrolase"/>
    <property type="match status" value="1"/>
</dbReference>
<evidence type="ECO:0000259" key="2">
    <source>
        <dbReference type="Pfam" id="PF13472"/>
    </source>
</evidence>
<dbReference type="Pfam" id="PF13472">
    <property type="entry name" value="Lipase_GDSL_2"/>
    <property type="match status" value="1"/>
</dbReference>
<dbReference type="InterPro" id="IPR013830">
    <property type="entry name" value="SGNH_hydro"/>
</dbReference>
<evidence type="ECO:0000313" key="4">
    <source>
        <dbReference type="Proteomes" id="UP001374579"/>
    </source>
</evidence>
<evidence type="ECO:0000313" key="3">
    <source>
        <dbReference type="EMBL" id="KAK7105322.1"/>
    </source>
</evidence>
<comment type="caution">
    <text evidence="3">The sequence shown here is derived from an EMBL/GenBank/DDBJ whole genome shotgun (WGS) entry which is preliminary data.</text>
</comment>